<sequence>QQQQVSLQTKGSQDAKELHMFVWSSSASPVSESAGLNAFRNSEQSEEGAKEIRMVVPDEHNQNGETNNKGTKN</sequence>
<feature type="non-terminal residue" evidence="2">
    <location>
        <position position="1"/>
    </location>
</feature>
<dbReference type="Proteomes" id="UP000265520">
    <property type="component" value="Unassembled WGS sequence"/>
</dbReference>
<comment type="caution">
    <text evidence="2">The sequence shown here is derived from an EMBL/GenBank/DDBJ whole genome shotgun (WGS) entry which is preliminary data.</text>
</comment>
<feature type="compositionally biased region" description="Basic and acidic residues" evidence="1">
    <location>
        <begin position="47"/>
        <end position="62"/>
    </location>
</feature>
<organism evidence="2 3">
    <name type="scientific">Trifolium medium</name>
    <dbReference type="NCBI Taxonomy" id="97028"/>
    <lineage>
        <taxon>Eukaryota</taxon>
        <taxon>Viridiplantae</taxon>
        <taxon>Streptophyta</taxon>
        <taxon>Embryophyta</taxon>
        <taxon>Tracheophyta</taxon>
        <taxon>Spermatophyta</taxon>
        <taxon>Magnoliopsida</taxon>
        <taxon>eudicotyledons</taxon>
        <taxon>Gunneridae</taxon>
        <taxon>Pentapetalae</taxon>
        <taxon>rosids</taxon>
        <taxon>fabids</taxon>
        <taxon>Fabales</taxon>
        <taxon>Fabaceae</taxon>
        <taxon>Papilionoideae</taxon>
        <taxon>50 kb inversion clade</taxon>
        <taxon>NPAAA clade</taxon>
        <taxon>Hologalegina</taxon>
        <taxon>IRL clade</taxon>
        <taxon>Trifolieae</taxon>
        <taxon>Trifolium</taxon>
    </lineage>
</organism>
<proteinExistence type="predicted"/>
<evidence type="ECO:0000313" key="2">
    <source>
        <dbReference type="EMBL" id="MCI29752.1"/>
    </source>
</evidence>
<protein>
    <submittedName>
        <fullName evidence="2">Auxin efflux carrier component 3-like</fullName>
    </submittedName>
</protein>
<feature type="region of interest" description="Disordered" evidence="1">
    <location>
        <begin position="27"/>
        <end position="73"/>
    </location>
</feature>
<dbReference type="EMBL" id="LXQA010174751">
    <property type="protein sequence ID" value="MCI29752.1"/>
    <property type="molecule type" value="Genomic_DNA"/>
</dbReference>
<dbReference type="AlphaFoldDB" id="A0A392R0Z7"/>
<reference evidence="2 3" key="1">
    <citation type="journal article" date="2018" name="Front. Plant Sci.">
        <title>Red Clover (Trifolium pratense) and Zigzag Clover (T. medium) - A Picture of Genomic Similarities and Differences.</title>
        <authorList>
            <person name="Dluhosova J."/>
            <person name="Istvanek J."/>
            <person name="Nedelnik J."/>
            <person name="Repkova J."/>
        </authorList>
    </citation>
    <scope>NUCLEOTIDE SEQUENCE [LARGE SCALE GENOMIC DNA]</scope>
    <source>
        <strain evidence="3">cv. 10/8</strain>
        <tissue evidence="2">Leaf</tissue>
    </source>
</reference>
<name>A0A392R0Z7_9FABA</name>
<evidence type="ECO:0000313" key="3">
    <source>
        <dbReference type="Proteomes" id="UP000265520"/>
    </source>
</evidence>
<evidence type="ECO:0000256" key="1">
    <source>
        <dbReference type="SAM" id="MobiDB-lite"/>
    </source>
</evidence>
<accession>A0A392R0Z7</accession>
<feature type="compositionally biased region" description="Polar residues" evidence="1">
    <location>
        <begin position="63"/>
        <end position="73"/>
    </location>
</feature>
<keyword evidence="3" id="KW-1185">Reference proteome</keyword>